<dbReference type="Proteomes" id="UP001221898">
    <property type="component" value="Unassembled WGS sequence"/>
</dbReference>
<dbReference type="GO" id="GO:0043130">
    <property type="term" value="F:ubiquitin binding"/>
    <property type="evidence" value="ECO:0007669"/>
    <property type="project" value="InterPro"/>
</dbReference>
<evidence type="ECO:0000313" key="3">
    <source>
        <dbReference type="EMBL" id="KAJ8388098.1"/>
    </source>
</evidence>
<dbReference type="Pfam" id="PF15750">
    <property type="entry name" value="UBZ_FAAP20"/>
    <property type="match status" value="1"/>
</dbReference>
<dbReference type="GO" id="GO:0043240">
    <property type="term" value="C:Fanconi anaemia nuclear complex"/>
    <property type="evidence" value="ECO:0007669"/>
    <property type="project" value="TreeGrafter"/>
</dbReference>
<dbReference type="InterPro" id="IPR052689">
    <property type="entry name" value="FA_core_complex_assoc"/>
</dbReference>
<dbReference type="AlphaFoldDB" id="A0AAD7RQ46"/>
<dbReference type="PROSITE" id="PS51906">
    <property type="entry name" value="ZF_UBZ2"/>
    <property type="match status" value="1"/>
</dbReference>
<keyword evidence="4" id="KW-1185">Reference proteome</keyword>
<dbReference type="PANTHER" id="PTHR37862:SF1">
    <property type="entry name" value="FANCONI ANEMIA CORE COMPLEX-ASSOCIATED PROTEIN 20"/>
    <property type="match status" value="1"/>
</dbReference>
<feature type="region of interest" description="Disordered" evidence="1">
    <location>
        <begin position="128"/>
        <end position="292"/>
    </location>
</feature>
<organism evidence="3 4">
    <name type="scientific">Aldrovandia affinis</name>
    <dbReference type="NCBI Taxonomy" id="143900"/>
    <lineage>
        <taxon>Eukaryota</taxon>
        <taxon>Metazoa</taxon>
        <taxon>Chordata</taxon>
        <taxon>Craniata</taxon>
        <taxon>Vertebrata</taxon>
        <taxon>Euteleostomi</taxon>
        <taxon>Actinopterygii</taxon>
        <taxon>Neopterygii</taxon>
        <taxon>Teleostei</taxon>
        <taxon>Notacanthiformes</taxon>
        <taxon>Halosauridae</taxon>
        <taxon>Aldrovandia</taxon>
    </lineage>
</organism>
<dbReference type="EMBL" id="JAINUG010000201">
    <property type="protein sequence ID" value="KAJ8388098.1"/>
    <property type="molecule type" value="Genomic_DNA"/>
</dbReference>
<protein>
    <recommendedName>
        <fullName evidence="2">UBZ2-type domain-containing protein</fullName>
    </recommendedName>
</protein>
<reference evidence="3" key="1">
    <citation type="journal article" date="2023" name="Science">
        <title>Genome structures resolve the early diversification of teleost fishes.</title>
        <authorList>
            <person name="Parey E."/>
            <person name="Louis A."/>
            <person name="Montfort J."/>
            <person name="Bouchez O."/>
            <person name="Roques C."/>
            <person name="Iampietro C."/>
            <person name="Lluch J."/>
            <person name="Castinel A."/>
            <person name="Donnadieu C."/>
            <person name="Desvignes T."/>
            <person name="Floi Bucao C."/>
            <person name="Jouanno E."/>
            <person name="Wen M."/>
            <person name="Mejri S."/>
            <person name="Dirks R."/>
            <person name="Jansen H."/>
            <person name="Henkel C."/>
            <person name="Chen W.J."/>
            <person name="Zahm M."/>
            <person name="Cabau C."/>
            <person name="Klopp C."/>
            <person name="Thompson A.W."/>
            <person name="Robinson-Rechavi M."/>
            <person name="Braasch I."/>
            <person name="Lecointre G."/>
            <person name="Bobe J."/>
            <person name="Postlethwait J.H."/>
            <person name="Berthelot C."/>
            <person name="Roest Crollius H."/>
            <person name="Guiguen Y."/>
        </authorList>
    </citation>
    <scope>NUCLEOTIDE SEQUENCE</scope>
    <source>
        <strain evidence="3">NC1722</strain>
    </source>
</reference>
<evidence type="ECO:0000313" key="4">
    <source>
        <dbReference type="Proteomes" id="UP001221898"/>
    </source>
</evidence>
<dbReference type="PANTHER" id="PTHR37862">
    <property type="entry name" value="FANCONI ANEMIA CORE COMPLEX-ASSOCIATED PROTEIN 20"/>
    <property type="match status" value="1"/>
</dbReference>
<name>A0AAD7RQ46_9TELE</name>
<evidence type="ECO:0000259" key="2">
    <source>
        <dbReference type="PROSITE" id="PS51906"/>
    </source>
</evidence>
<feature type="domain" description="UBZ2-type" evidence="2">
    <location>
        <begin position="310"/>
        <end position="346"/>
    </location>
</feature>
<comment type="caution">
    <text evidence="3">The sequence shown here is derived from an EMBL/GenBank/DDBJ whole genome shotgun (WGS) entry which is preliminary data.</text>
</comment>
<dbReference type="InterPro" id="IPR031490">
    <property type="entry name" value="UBZ2_FAAP20"/>
</dbReference>
<accession>A0AAD7RQ46</accession>
<sequence length="346" mass="36956">MSEKYPKLKLKRKKTAIPEAECERYPSTTVQRDNEVPTPFSPREACEKLLSAGDPYDSNTGVWWDRPNLQDVENLWAVTLKSAFPNLGQGVWETVPDLPLASPVACCVEQQTGWRWCGLSEEVGPLPSPPKLSANSPAVLDAHSPSHQLRPTDPNPLWEGAETPPYPSHRKGHLNYAPVREEPGAGTSMQTPGPVNHLPGNETRQRPQSPRSPWKAAGDGGRRDRAGGGAREGTVATGRASLEGVRTGGAGGGVIKRQLPARAWDGPDSCAPAGEPGRAKSPAGEADVSGNVGADWDSVRGAAAAAATAMESCPMCLLPFPRGFTQMECDSHLATCLSEMSEDITW</sequence>
<gene>
    <name evidence="3" type="ORF">AAFF_G00147160</name>
</gene>
<evidence type="ECO:0000256" key="1">
    <source>
        <dbReference type="SAM" id="MobiDB-lite"/>
    </source>
</evidence>
<proteinExistence type="predicted"/>